<dbReference type="GO" id="GO:0004181">
    <property type="term" value="F:metallocarboxypeptidase activity"/>
    <property type="evidence" value="ECO:0007669"/>
    <property type="project" value="InterPro"/>
</dbReference>
<dbReference type="GO" id="GO:0008270">
    <property type="term" value="F:zinc ion binding"/>
    <property type="evidence" value="ECO:0007669"/>
    <property type="project" value="InterPro"/>
</dbReference>
<dbReference type="InterPro" id="IPR000834">
    <property type="entry name" value="Peptidase_M14"/>
</dbReference>
<dbReference type="PANTHER" id="PTHR11705:SF143">
    <property type="entry name" value="SLL0236 PROTEIN"/>
    <property type="match status" value="1"/>
</dbReference>
<evidence type="ECO:0000256" key="7">
    <source>
        <dbReference type="PROSITE-ProRule" id="PRU01379"/>
    </source>
</evidence>
<keyword evidence="4" id="KW-0378">Hydrolase</keyword>
<dbReference type="PROSITE" id="PS52035">
    <property type="entry name" value="PEPTIDASE_M14"/>
    <property type="match status" value="1"/>
</dbReference>
<dbReference type="Pfam" id="PF00246">
    <property type="entry name" value="Peptidase_M14"/>
    <property type="match status" value="1"/>
</dbReference>
<dbReference type="Gene3D" id="3.40.630.10">
    <property type="entry name" value="Zn peptidases"/>
    <property type="match status" value="1"/>
</dbReference>
<organism evidence="9 10">
    <name type="scientific">Candidatus Scatousia excrementigallinarum</name>
    <dbReference type="NCBI Taxonomy" id="2840935"/>
    <lineage>
        <taxon>Bacteria</taxon>
        <taxon>Candidatus Scatousia</taxon>
    </lineage>
</organism>
<comment type="caution">
    <text evidence="9">The sequence shown here is derived from an EMBL/GenBank/DDBJ whole genome shotgun (WGS) entry which is preliminary data.</text>
</comment>
<dbReference type="SMART" id="SM00631">
    <property type="entry name" value="Zn_pept"/>
    <property type="match status" value="1"/>
</dbReference>
<evidence type="ECO:0000259" key="8">
    <source>
        <dbReference type="PROSITE" id="PS52035"/>
    </source>
</evidence>
<dbReference type="EMBL" id="DVIU01000007">
    <property type="protein sequence ID" value="HIS35042.1"/>
    <property type="molecule type" value="Genomic_DNA"/>
</dbReference>
<dbReference type="GO" id="GO:0005615">
    <property type="term" value="C:extracellular space"/>
    <property type="evidence" value="ECO:0007669"/>
    <property type="project" value="TreeGrafter"/>
</dbReference>
<feature type="domain" description="Peptidase M14" evidence="8">
    <location>
        <begin position="1"/>
        <end position="205"/>
    </location>
</feature>
<evidence type="ECO:0000256" key="5">
    <source>
        <dbReference type="ARBA" id="ARBA00022833"/>
    </source>
</evidence>
<proteinExistence type="inferred from homology"/>
<keyword evidence="3" id="KW-0645">Protease</keyword>
<evidence type="ECO:0000256" key="4">
    <source>
        <dbReference type="ARBA" id="ARBA00022801"/>
    </source>
</evidence>
<name>A0A9D1JLJ6_9BACT</name>
<accession>A0A9D1JLJ6</accession>
<evidence type="ECO:0000256" key="3">
    <source>
        <dbReference type="ARBA" id="ARBA00022670"/>
    </source>
</evidence>
<sequence length="205" mass="22845">MKILEKTKSAQGREIILKGGESAKNILVIGVFHGDEPQGKYLIENYLNKHDSNLLFIPCLNPDGLALGVRTNSNGVDLNRNFPTENWELTEKNEFFGGQKPASEVETQFVISVIEKYSPKIILTLHAPFKVVNYDGDAREICEKISQIINYPVEASIGYPTPGSFGTYSGVERKIPTITLELDEECAVEDLIEPVNNILMLLEDC</sequence>
<gene>
    <name evidence="9" type="ORF">IAC10_00220</name>
</gene>
<reference evidence="9" key="2">
    <citation type="journal article" date="2021" name="PeerJ">
        <title>Extensive microbial diversity within the chicken gut microbiome revealed by metagenomics and culture.</title>
        <authorList>
            <person name="Gilroy R."/>
            <person name="Ravi A."/>
            <person name="Getino M."/>
            <person name="Pursley I."/>
            <person name="Horton D.L."/>
            <person name="Alikhan N.F."/>
            <person name="Baker D."/>
            <person name="Gharbi K."/>
            <person name="Hall N."/>
            <person name="Watson M."/>
            <person name="Adriaenssens E.M."/>
            <person name="Foster-Nyarko E."/>
            <person name="Jarju S."/>
            <person name="Secka A."/>
            <person name="Antonio M."/>
            <person name="Oren A."/>
            <person name="Chaudhuri R.R."/>
            <person name="La Ragione R."/>
            <person name="Hildebrand F."/>
            <person name="Pallen M.J."/>
        </authorList>
    </citation>
    <scope>NUCLEOTIDE SEQUENCE</scope>
    <source>
        <strain evidence="9">6276</strain>
    </source>
</reference>
<protein>
    <submittedName>
        <fullName evidence="9">DUF2817 domain-containing protein</fullName>
    </submittedName>
</protein>
<comment type="similarity">
    <text evidence="2 7">Belongs to the peptidase M14 family.</text>
</comment>
<dbReference type="GO" id="GO:0006508">
    <property type="term" value="P:proteolysis"/>
    <property type="evidence" value="ECO:0007669"/>
    <property type="project" value="UniProtKB-KW"/>
</dbReference>
<keyword evidence="6" id="KW-0482">Metalloprotease</keyword>
<comment type="cofactor">
    <cofactor evidence="1">
        <name>Zn(2+)</name>
        <dbReference type="ChEBI" id="CHEBI:29105"/>
    </cofactor>
</comment>
<keyword evidence="5" id="KW-0862">Zinc</keyword>
<evidence type="ECO:0000256" key="2">
    <source>
        <dbReference type="ARBA" id="ARBA00005988"/>
    </source>
</evidence>
<evidence type="ECO:0000313" key="10">
    <source>
        <dbReference type="Proteomes" id="UP000823928"/>
    </source>
</evidence>
<evidence type="ECO:0000256" key="1">
    <source>
        <dbReference type="ARBA" id="ARBA00001947"/>
    </source>
</evidence>
<dbReference type="PANTHER" id="PTHR11705">
    <property type="entry name" value="PROTEASE FAMILY M14 CARBOXYPEPTIDASE A,B"/>
    <property type="match status" value="1"/>
</dbReference>
<dbReference type="Proteomes" id="UP000823928">
    <property type="component" value="Unassembled WGS sequence"/>
</dbReference>
<dbReference type="SUPFAM" id="SSF53187">
    <property type="entry name" value="Zn-dependent exopeptidases"/>
    <property type="match status" value="1"/>
</dbReference>
<comment type="caution">
    <text evidence="7">Lacks conserved residue(s) required for the propagation of feature annotation.</text>
</comment>
<dbReference type="AlphaFoldDB" id="A0A9D1JLJ6"/>
<evidence type="ECO:0000313" key="9">
    <source>
        <dbReference type="EMBL" id="HIS35042.1"/>
    </source>
</evidence>
<reference evidence="9" key="1">
    <citation type="submission" date="2020-10" db="EMBL/GenBank/DDBJ databases">
        <authorList>
            <person name="Gilroy R."/>
        </authorList>
    </citation>
    <scope>NUCLEOTIDE SEQUENCE</scope>
    <source>
        <strain evidence="9">6276</strain>
    </source>
</reference>
<evidence type="ECO:0000256" key="6">
    <source>
        <dbReference type="ARBA" id="ARBA00023049"/>
    </source>
</evidence>